<keyword evidence="1 2" id="KW-0238">DNA-binding</keyword>
<sequence>MRGHRRHRSRPPMTSRPGPAPQRSHARSNRARILATAREELSRNPEANLEEIARAAGVVRRTLYGHFPNRQALIAALAAEAAQSLEEAFTSVRQADAAPATALARKTLAVRAVGDRYRMLISLGRRDLGEEGIRAALAPVRAEATSILERGQREGVFSDHLPAPVLAQALESLTLTLIEAQDPSAWHDPTGDATALAVLIAAGLTPAAARTCLRSARAELDNSSGPAD</sequence>
<protein>
    <submittedName>
        <fullName evidence="5">TetR/AcrR family transcriptional regulator</fullName>
    </submittedName>
</protein>
<dbReference type="Gene3D" id="1.10.357.10">
    <property type="entry name" value="Tetracycline Repressor, domain 2"/>
    <property type="match status" value="1"/>
</dbReference>
<gene>
    <name evidence="5" type="ORF">JK360_27895</name>
</gene>
<keyword evidence="6" id="KW-1185">Reference proteome</keyword>
<dbReference type="PROSITE" id="PS50977">
    <property type="entry name" value="HTH_TETR_2"/>
    <property type="match status" value="1"/>
</dbReference>
<reference evidence="5 6" key="1">
    <citation type="submission" date="2021-01" db="EMBL/GenBank/DDBJ databases">
        <title>WGS of actinomycetes isolated from Thailand.</title>
        <authorList>
            <person name="Thawai C."/>
        </authorList>
    </citation>
    <scope>NUCLEOTIDE SEQUENCE [LARGE SCALE GENOMIC DNA]</scope>
    <source>
        <strain evidence="5 6">CH9-7</strain>
    </source>
</reference>
<proteinExistence type="predicted"/>
<dbReference type="PANTHER" id="PTHR30055">
    <property type="entry name" value="HTH-TYPE TRANSCRIPTIONAL REGULATOR RUTR"/>
    <property type="match status" value="1"/>
</dbReference>
<dbReference type="InterPro" id="IPR001647">
    <property type="entry name" value="HTH_TetR"/>
</dbReference>
<dbReference type="EMBL" id="JAERRI010000017">
    <property type="protein sequence ID" value="MBL1093139.1"/>
    <property type="molecule type" value="Genomic_DNA"/>
</dbReference>
<evidence type="ECO:0000313" key="6">
    <source>
        <dbReference type="Proteomes" id="UP000629371"/>
    </source>
</evidence>
<feature type="region of interest" description="Disordered" evidence="3">
    <location>
        <begin position="1"/>
        <end position="29"/>
    </location>
</feature>
<dbReference type="SUPFAM" id="SSF46689">
    <property type="entry name" value="Homeodomain-like"/>
    <property type="match status" value="1"/>
</dbReference>
<dbReference type="Pfam" id="PF00440">
    <property type="entry name" value="TetR_N"/>
    <property type="match status" value="1"/>
</dbReference>
<dbReference type="Proteomes" id="UP000629371">
    <property type="component" value="Unassembled WGS sequence"/>
</dbReference>
<dbReference type="PANTHER" id="PTHR30055:SF209">
    <property type="entry name" value="POSSIBLE TRANSCRIPTIONAL REGULATORY PROTEIN (PROBABLY TETR-FAMILY)"/>
    <property type="match status" value="1"/>
</dbReference>
<name>A0ABS1MZC4_9ACTN</name>
<evidence type="ECO:0000256" key="3">
    <source>
        <dbReference type="SAM" id="MobiDB-lite"/>
    </source>
</evidence>
<comment type="caution">
    <text evidence="5">The sequence shown here is derived from an EMBL/GenBank/DDBJ whole genome shotgun (WGS) entry which is preliminary data.</text>
</comment>
<evidence type="ECO:0000259" key="4">
    <source>
        <dbReference type="PROSITE" id="PS50977"/>
    </source>
</evidence>
<feature type="DNA-binding region" description="H-T-H motif" evidence="2">
    <location>
        <begin position="48"/>
        <end position="67"/>
    </location>
</feature>
<dbReference type="InterPro" id="IPR036271">
    <property type="entry name" value="Tet_transcr_reg_TetR-rel_C_sf"/>
</dbReference>
<organism evidence="5 6">
    <name type="scientific">Streptomyces siderophoricus</name>
    <dbReference type="NCBI Taxonomy" id="2802281"/>
    <lineage>
        <taxon>Bacteria</taxon>
        <taxon>Bacillati</taxon>
        <taxon>Actinomycetota</taxon>
        <taxon>Actinomycetes</taxon>
        <taxon>Kitasatosporales</taxon>
        <taxon>Streptomycetaceae</taxon>
        <taxon>Streptomyces</taxon>
    </lineage>
</organism>
<evidence type="ECO:0000256" key="1">
    <source>
        <dbReference type="ARBA" id="ARBA00023125"/>
    </source>
</evidence>
<accession>A0ABS1MZC4</accession>
<evidence type="ECO:0000256" key="2">
    <source>
        <dbReference type="PROSITE-ProRule" id="PRU00335"/>
    </source>
</evidence>
<feature type="compositionally biased region" description="Basic residues" evidence="3">
    <location>
        <begin position="1"/>
        <end position="10"/>
    </location>
</feature>
<dbReference type="InterPro" id="IPR050109">
    <property type="entry name" value="HTH-type_TetR-like_transc_reg"/>
</dbReference>
<evidence type="ECO:0000313" key="5">
    <source>
        <dbReference type="EMBL" id="MBL1093139.1"/>
    </source>
</evidence>
<feature type="domain" description="HTH tetR-type" evidence="4">
    <location>
        <begin position="27"/>
        <end position="85"/>
    </location>
</feature>
<dbReference type="SUPFAM" id="SSF48498">
    <property type="entry name" value="Tetracyclin repressor-like, C-terminal domain"/>
    <property type="match status" value="1"/>
</dbReference>
<dbReference type="InterPro" id="IPR009057">
    <property type="entry name" value="Homeodomain-like_sf"/>
</dbReference>